<reference evidence="1 2" key="1">
    <citation type="submission" date="2020-06" db="EMBL/GenBank/DDBJ databases">
        <authorList>
            <person name="Li R."/>
            <person name="Bekaert M."/>
        </authorList>
    </citation>
    <scope>NUCLEOTIDE SEQUENCE [LARGE SCALE GENOMIC DNA]</scope>
    <source>
        <strain evidence="2">wild</strain>
    </source>
</reference>
<dbReference type="SUPFAM" id="SSF56436">
    <property type="entry name" value="C-type lectin-like"/>
    <property type="match status" value="1"/>
</dbReference>
<keyword evidence="2" id="KW-1185">Reference proteome</keyword>
<dbReference type="AlphaFoldDB" id="A0A6J8CYL9"/>
<evidence type="ECO:0008006" key="3">
    <source>
        <dbReference type="Google" id="ProtNLM"/>
    </source>
</evidence>
<protein>
    <recommendedName>
        <fullName evidence="3">C-type lectin domain-containing protein</fullName>
    </recommendedName>
</protein>
<name>A0A6J8CYL9_MYTCO</name>
<dbReference type="EMBL" id="CACVKT020006287">
    <property type="protein sequence ID" value="CAC5400686.1"/>
    <property type="molecule type" value="Genomic_DNA"/>
</dbReference>
<gene>
    <name evidence="1" type="ORF">MCOR_34845</name>
</gene>
<sequence length="185" mass="20912">MVTFRIDATKRILSNRTSAIVRSTLGCAFLCTIDPICCSASYEEEIKSCLLENLYSPEKENRPNSMTMSKITGCEFEGYFYDTISHACLKLAKTTGSTWTSARTTCQQDGGTESVWIGLRARKWMTGDSFHSFYKFPVHLNDFDAVYPQDTDKSCGCLIPNQNNLLRDDSCNIHIKTHFVCEIIL</sequence>
<dbReference type="OrthoDB" id="6271941at2759"/>
<dbReference type="InterPro" id="IPR016187">
    <property type="entry name" value="CTDL_fold"/>
</dbReference>
<dbReference type="Proteomes" id="UP000507470">
    <property type="component" value="Unassembled WGS sequence"/>
</dbReference>
<organism evidence="1 2">
    <name type="scientific">Mytilus coruscus</name>
    <name type="common">Sea mussel</name>
    <dbReference type="NCBI Taxonomy" id="42192"/>
    <lineage>
        <taxon>Eukaryota</taxon>
        <taxon>Metazoa</taxon>
        <taxon>Spiralia</taxon>
        <taxon>Lophotrochozoa</taxon>
        <taxon>Mollusca</taxon>
        <taxon>Bivalvia</taxon>
        <taxon>Autobranchia</taxon>
        <taxon>Pteriomorphia</taxon>
        <taxon>Mytilida</taxon>
        <taxon>Mytiloidea</taxon>
        <taxon>Mytilidae</taxon>
        <taxon>Mytilinae</taxon>
        <taxon>Mytilus</taxon>
    </lineage>
</organism>
<evidence type="ECO:0000313" key="1">
    <source>
        <dbReference type="EMBL" id="CAC5400686.1"/>
    </source>
</evidence>
<proteinExistence type="predicted"/>
<dbReference type="CDD" id="cd00037">
    <property type="entry name" value="CLECT"/>
    <property type="match status" value="1"/>
</dbReference>
<accession>A0A6J8CYL9</accession>
<evidence type="ECO:0000313" key="2">
    <source>
        <dbReference type="Proteomes" id="UP000507470"/>
    </source>
</evidence>